<evidence type="ECO:0000256" key="11">
    <source>
        <dbReference type="ARBA" id="ARBA00045702"/>
    </source>
</evidence>
<dbReference type="PROSITE" id="PS51193">
    <property type="entry name" value="HELICASE_ATP_BIND_2"/>
    <property type="match status" value="1"/>
</dbReference>
<dbReference type="InterPro" id="IPR006554">
    <property type="entry name" value="Helicase-like_DEXD_c2"/>
</dbReference>
<dbReference type="EMBL" id="LSSL01000784">
    <property type="protein sequence ID" value="OLY83699.1"/>
    <property type="molecule type" value="Genomic_DNA"/>
</dbReference>
<dbReference type="GO" id="GO:0005524">
    <property type="term" value="F:ATP binding"/>
    <property type="evidence" value="ECO:0007669"/>
    <property type="project" value="UniProtKB-KW"/>
</dbReference>
<evidence type="ECO:0000256" key="10">
    <source>
        <dbReference type="ARBA" id="ARBA00045008"/>
    </source>
</evidence>
<dbReference type="Pfam" id="PF04851">
    <property type="entry name" value="ResIII"/>
    <property type="match status" value="1"/>
</dbReference>
<keyword evidence="14" id="KW-1185">Reference proteome</keyword>
<evidence type="ECO:0000256" key="4">
    <source>
        <dbReference type="ARBA" id="ARBA00022801"/>
    </source>
</evidence>
<dbReference type="InterPro" id="IPR014013">
    <property type="entry name" value="Helic_SF1/SF2_ATP-bd_DinG/Rad3"/>
</dbReference>
<name>A0A1R0H3F1_9FUNG</name>
<evidence type="ECO:0000313" key="13">
    <source>
        <dbReference type="EMBL" id="OLY83699.1"/>
    </source>
</evidence>
<organism evidence="13 14">
    <name type="scientific">Smittium mucronatum</name>
    <dbReference type="NCBI Taxonomy" id="133383"/>
    <lineage>
        <taxon>Eukaryota</taxon>
        <taxon>Fungi</taxon>
        <taxon>Fungi incertae sedis</taxon>
        <taxon>Zoopagomycota</taxon>
        <taxon>Kickxellomycotina</taxon>
        <taxon>Harpellomycetes</taxon>
        <taxon>Harpellales</taxon>
        <taxon>Legeriomycetaceae</taxon>
        <taxon>Smittium</taxon>
    </lineage>
</organism>
<evidence type="ECO:0000313" key="14">
    <source>
        <dbReference type="Proteomes" id="UP000187455"/>
    </source>
</evidence>
<evidence type="ECO:0000256" key="1">
    <source>
        <dbReference type="ARBA" id="ARBA00016387"/>
    </source>
</evidence>
<dbReference type="GO" id="GO:0016818">
    <property type="term" value="F:hydrolase activity, acting on acid anhydrides, in phosphorus-containing anhydrides"/>
    <property type="evidence" value="ECO:0007669"/>
    <property type="project" value="InterPro"/>
</dbReference>
<dbReference type="SUPFAM" id="SSF52540">
    <property type="entry name" value="P-loop containing nucleoside triphosphate hydrolases"/>
    <property type="match status" value="1"/>
</dbReference>
<dbReference type="InterPro" id="IPR006935">
    <property type="entry name" value="Helicase/UvrB_N"/>
</dbReference>
<dbReference type="PANTHER" id="PTHR11472:SF41">
    <property type="entry name" value="ATP-DEPENDENT DNA HELICASE DDX11-RELATED"/>
    <property type="match status" value="1"/>
</dbReference>
<keyword evidence="4" id="KW-0378">Hydrolase</keyword>
<evidence type="ECO:0000256" key="8">
    <source>
        <dbReference type="ARBA" id="ARBA00029709"/>
    </source>
</evidence>
<protein>
    <recommendedName>
        <fullName evidence="2">ATP-dependent DNA helicase CHL1</fullName>
    </recommendedName>
    <alternativeName>
        <fullName evidence="1">ATP-dependent DNA helicase chl1</fullName>
    </alternativeName>
    <alternativeName>
        <fullName evidence="8">Chromosome loss protein 1</fullName>
    </alternativeName>
    <alternativeName>
        <fullName evidence="9 10">DNA 5'-3' helicase CHL1</fullName>
    </alternativeName>
</protein>
<evidence type="ECO:0000256" key="5">
    <source>
        <dbReference type="ARBA" id="ARBA00022806"/>
    </source>
</evidence>
<keyword evidence="5 13" id="KW-0347">Helicase</keyword>
<dbReference type="Proteomes" id="UP000187455">
    <property type="component" value="Unassembled WGS sequence"/>
</dbReference>
<keyword evidence="6" id="KW-0067">ATP-binding</keyword>
<evidence type="ECO:0000256" key="7">
    <source>
        <dbReference type="ARBA" id="ARBA00023306"/>
    </source>
</evidence>
<keyword evidence="3" id="KW-0547">Nucleotide-binding</keyword>
<evidence type="ECO:0000256" key="9">
    <source>
        <dbReference type="ARBA" id="ARBA00044998"/>
    </source>
</evidence>
<dbReference type="STRING" id="133383.A0A1R0H3F1"/>
<dbReference type="GO" id="GO:0034085">
    <property type="term" value="P:establishment of sister chromatid cohesion"/>
    <property type="evidence" value="ECO:0007669"/>
    <property type="project" value="TreeGrafter"/>
</dbReference>
<dbReference type="Gene3D" id="3.40.50.300">
    <property type="entry name" value="P-loop containing nucleotide triphosphate hydrolases"/>
    <property type="match status" value="1"/>
</dbReference>
<dbReference type="GO" id="GO:0005634">
    <property type="term" value="C:nucleus"/>
    <property type="evidence" value="ECO:0007669"/>
    <property type="project" value="TreeGrafter"/>
</dbReference>
<keyword evidence="7" id="KW-0131">Cell cycle</keyword>
<feature type="domain" description="Helicase ATP-binding" evidence="12">
    <location>
        <begin position="16"/>
        <end position="236"/>
    </location>
</feature>
<evidence type="ECO:0000256" key="2">
    <source>
        <dbReference type="ARBA" id="ARBA00017386"/>
    </source>
</evidence>
<comment type="function">
    <text evidence="11">ATP-dependent DNA helicase important for chromosome transmission and normal cell cycle progression in G(2)/M. May have a role in changing DNA topology to allow the loading of proteins involved in maintaining sister chromatid cohesion in the vicinity of the centromeres. Has a specific role in chromosome segregation during meiosis II.</text>
</comment>
<reference evidence="13 14" key="1">
    <citation type="journal article" date="2016" name="Mol. Biol. Evol.">
        <title>Genome-Wide Survey of Gut Fungi (Harpellales) Reveals the First Horizontally Transferred Ubiquitin Gene from a Mosquito Host.</title>
        <authorList>
            <person name="Wang Y."/>
            <person name="White M.M."/>
            <person name="Kvist S."/>
            <person name="Moncalvo J.M."/>
        </authorList>
    </citation>
    <scope>NUCLEOTIDE SEQUENCE [LARGE SCALE GENOMIC DNA]</scope>
    <source>
        <strain evidence="13 14">ALG-7-W6</strain>
    </source>
</reference>
<evidence type="ECO:0000256" key="3">
    <source>
        <dbReference type="ARBA" id="ARBA00022741"/>
    </source>
</evidence>
<evidence type="ECO:0000259" key="12">
    <source>
        <dbReference type="PROSITE" id="PS51193"/>
    </source>
</evidence>
<proteinExistence type="predicted"/>
<dbReference type="InterPro" id="IPR027417">
    <property type="entry name" value="P-loop_NTPase"/>
</dbReference>
<dbReference type="PANTHER" id="PTHR11472">
    <property type="entry name" value="DNA REPAIR DEAD HELICASE RAD3/XP-D SUBFAMILY MEMBER"/>
    <property type="match status" value="1"/>
</dbReference>
<sequence>MKEYVKEDGILDAPESGEEFSFPFKPYSIQLDFMRNIFETCEEGKFGIFQSPTGTGKTLSLLCGALTWLKRDNDRAQFAKVEVGVKEPKWIVEQKRTKRLEKRKVEYSDLQEKYDKWVKAVRNAEKDSLKENRRNLFMTSKKRSIDKDPEESENIDDSEVLLNDCTSEGDEPKGKMDLELERWLESFKRGDLYYGSDEDEDNQKLNLTNRSMVPTEPQSRQVNFKSLFSYPIFENI</sequence>
<dbReference type="GO" id="GO:0003678">
    <property type="term" value="F:DNA helicase activity"/>
    <property type="evidence" value="ECO:0007669"/>
    <property type="project" value="InterPro"/>
</dbReference>
<gene>
    <name evidence="13" type="ORF">AYI68_g2153</name>
</gene>
<comment type="caution">
    <text evidence="13">The sequence shown here is derived from an EMBL/GenBank/DDBJ whole genome shotgun (WGS) entry which is preliminary data.</text>
</comment>
<accession>A0A1R0H3F1</accession>
<dbReference type="OrthoDB" id="267079at2759"/>
<dbReference type="GO" id="GO:0003677">
    <property type="term" value="F:DNA binding"/>
    <property type="evidence" value="ECO:0007669"/>
    <property type="project" value="InterPro"/>
</dbReference>
<dbReference type="SMART" id="SM00488">
    <property type="entry name" value="DEXDc2"/>
    <property type="match status" value="1"/>
</dbReference>
<evidence type="ECO:0000256" key="6">
    <source>
        <dbReference type="ARBA" id="ARBA00022840"/>
    </source>
</evidence>
<dbReference type="InterPro" id="IPR045028">
    <property type="entry name" value="DinG/Rad3-like"/>
</dbReference>
<dbReference type="AlphaFoldDB" id="A0A1R0H3F1"/>